<reference evidence="1" key="1">
    <citation type="journal article" date="2021" name="New Phytol.">
        <title>Evolutionary innovations through gain and loss of genes in the ectomycorrhizal Boletales.</title>
        <authorList>
            <person name="Wu G."/>
            <person name="Miyauchi S."/>
            <person name="Morin E."/>
            <person name="Kuo A."/>
            <person name="Drula E."/>
            <person name="Varga T."/>
            <person name="Kohler A."/>
            <person name="Feng B."/>
            <person name="Cao Y."/>
            <person name="Lipzen A."/>
            <person name="Daum C."/>
            <person name="Hundley H."/>
            <person name="Pangilinan J."/>
            <person name="Johnson J."/>
            <person name="Barry K."/>
            <person name="LaButti K."/>
            <person name="Ng V."/>
            <person name="Ahrendt S."/>
            <person name="Min B."/>
            <person name="Choi I.G."/>
            <person name="Park H."/>
            <person name="Plett J.M."/>
            <person name="Magnuson J."/>
            <person name="Spatafora J.W."/>
            <person name="Nagy L.G."/>
            <person name="Henrissat B."/>
            <person name="Grigoriev I.V."/>
            <person name="Yang Z.L."/>
            <person name="Xu J."/>
            <person name="Martin F.M."/>
        </authorList>
    </citation>
    <scope>NUCLEOTIDE SEQUENCE</scope>
    <source>
        <strain evidence="1">KUC20120723A-06</strain>
    </source>
</reference>
<dbReference type="EMBL" id="MU266369">
    <property type="protein sequence ID" value="KAH7927258.1"/>
    <property type="molecule type" value="Genomic_DNA"/>
</dbReference>
<comment type="caution">
    <text evidence="1">The sequence shown here is derived from an EMBL/GenBank/DDBJ whole genome shotgun (WGS) entry which is preliminary data.</text>
</comment>
<sequence>MAEPSLIERGVAMLQEFPLPIIIFLAPLLYYLSFVRKPKALKTTLKDSKTNSPDYGEFDMSNVRVTKILVHPIKSCKGTSVQEARYTPEGLDNDRKWCIIRADNNVVVTAREAGTTVLIHPRIVSDLSPEGGRLEVSLPKSSGCETFSVPLNPSAETLRGWKTLDISLWGKTDIEAFICESIDSNSRSPSTILSEYLGLPVHLVMKGPRPRICPPTLRFPILDSPSYFQDAYPLLVVSEESVAAVQERIRGMVGVQGVADKWSSDKLVVERFRPNIVFKGASAPFAEDVLTEFAIDSHRPGDAIDSTAPIIHLVSKCTRCLLPNVDTETGVRDKAVPYKALMKFRRGLDPENASKPCLGCNGAPTGDGVVRVGDWVHARKLGFV</sequence>
<gene>
    <name evidence="1" type="ORF">BV22DRAFT_1032010</name>
</gene>
<name>A0ACB8BPW2_9AGAM</name>
<dbReference type="Proteomes" id="UP000790709">
    <property type="component" value="Unassembled WGS sequence"/>
</dbReference>
<keyword evidence="2" id="KW-1185">Reference proteome</keyword>
<proteinExistence type="predicted"/>
<organism evidence="1 2">
    <name type="scientific">Leucogyrophana mollusca</name>
    <dbReference type="NCBI Taxonomy" id="85980"/>
    <lineage>
        <taxon>Eukaryota</taxon>
        <taxon>Fungi</taxon>
        <taxon>Dikarya</taxon>
        <taxon>Basidiomycota</taxon>
        <taxon>Agaricomycotina</taxon>
        <taxon>Agaricomycetes</taxon>
        <taxon>Agaricomycetidae</taxon>
        <taxon>Boletales</taxon>
        <taxon>Boletales incertae sedis</taxon>
        <taxon>Leucogyrophana</taxon>
    </lineage>
</organism>
<evidence type="ECO:0000313" key="1">
    <source>
        <dbReference type="EMBL" id="KAH7927258.1"/>
    </source>
</evidence>
<accession>A0ACB8BPW2</accession>
<evidence type="ECO:0000313" key="2">
    <source>
        <dbReference type="Proteomes" id="UP000790709"/>
    </source>
</evidence>
<protein>
    <submittedName>
        <fullName evidence="1">Uncharacterized protein</fullName>
    </submittedName>
</protein>